<dbReference type="Proteomes" id="UP000008141">
    <property type="component" value="Unassembled WGS sequence"/>
</dbReference>
<dbReference type="OMA" id="FRCGLIK"/>
<feature type="region of interest" description="Disordered" evidence="5">
    <location>
        <begin position="1"/>
        <end position="80"/>
    </location>
</feature>
<dbReference type="GO" id="GO:0001732">
    <property type="term" value="P:formation of cytoplasmic translation initiation complex"/>
    <property type="evidence" value="ECO:0007669"/>
    <property type="project" value="UniProtKB-UniRule"/>
</dbReference>
<name>E1ZQR3_CHLVA</name>
<organism evidence="8">
    <name type="scientific">Chlorella variabilis</name>
    <name type="common">Green alga</name>
    <dbReference type="NCBI Taxonomy" id="554065"/>
    <lineage>
        <taxon>Eukaryota</taxon>
        <taxon>Viridiplantae</taxon>
        <taxon>Chlorophyta</taxon>
        <taxon>core chlorophytes</taxon>
        <taxon>Trebouxiophyceae</taxon>
        <taxon>Chlorellales</taxon>
        <taxon>Chlorellaceae</taxon>
        <taxon>Chlorella clade</taxon>
        <taxon>Chlorella</taxon>
    </lineage>
</organism>
<evidence type="ECO:0000259" key="6">
    <source>
        <dbReference type="PROSITE" id="PS50250"/>
    </source>
</evidence>
<dbReference type="EMBL" id="GL433860">
    <property type="protein sequence ID" value="EFN51842.1"/>
    <property type="molecule type" value="Genomic_DNA"/>
</dbReference>
<feature type="compositionally biased region" description="Acidic residues" evidence="5">
    <location>
        <begin position="189"/>
        <end position="198"/>
    </location>
</feature>
<dbReference type="InterPro" id="IPR027516">
    <property type="entry name" value="EIF3C"/>
</dbReference>
<keyword evidence="8" id="KW-1185">Reference proteome</keyword>
<dbReference type="GO" id="GO:0031369">
    <property type="term" value="F:translation initiation factor binding"/>
    <property type="evidence" value="ECO:0007669"/>
    <property type="project" value="InterPro"/>
</dbReference>
<evidence type="ECO:0000256" key="5">
    <source>
        <dbReference type="SAM" id="MobiDB-lite"/>
    </source>
</evidence>
<dbReference type="Pfam" id="PF01399">
    <property type="entry name" value="PCI"/>
    <property type="match status" value="1"/>
</dbReference>
<feature type="compositionally biased region" description="Gly residues" evidence="5">
    <location>
        <begin position="883"/>
        <end position="901"/>
    </location>
</feature>
<dbReference type="GO" id="GO:0016282">
    <property type="term" value="C:eukaryotic 43S preinitiation complex"/>
    <property type="evidence" value="ECO:0007669"/>
    <property type="project" value="UniProtKB-UniRule"/>
</dbReference>
<dbReference type="KEGG" id="cvr:CHLNCDRAFT_59104"/>
<gene>
    <name evidence="7" type="ORF">CHLNCDRAFT_59104</name>
</gene>
<dbReference type="InParanoid" id="E1ZQR3"/>
<evidence type="ECO:0000256" key="3">
    <source>
        <dbReference type="ARBA" id="ARBA00022917"/>
    </source>
</evidence>
<feature type="compositionally biased region" description="Low complexity" evidence="5">
    <location>
        <begin position="20"/>
        <end position="50"/>
    </location>
</feature>
<sequence>MASKFWAASSSDEESEDEAVTSSEGETSSDDGTSSDSGSSSSSSSSSSGSSRKKGASRFLMGSSDSESEDERRVVRSAKDKAHEELRATCNDIKNKMHINDWAAIQTLFDKLNKQLERTQKVTQSLGVPRAYIRMLCELEDFLSKTLADKPKLSPTNTRALTRMKQTLRKHNTAFAEQMRLFRENPVSETEEEGESPSESESRDESGSERELNTEEEEEAKFKTVRTGVVQRPKDKILSMDPKEITYDMVQKKLQEIAMARGKTTRIDRQEQIEMLTYLSGVTQGPVQKVEILINIITVTFDMNQPTQASQEHACPEPTNALYPLNAMTVPNWNRCGQTMFDIMSLLDENRHISLTDTPPEEEREEEPEPGTPTQAGIPFCTPCFLLSCCREWGGGMLLSQVWGNLGAFLERLDDEWNGSLKALDPHANEYMERLKDEAVLLALAQKVSEYLEAQNELDKLAGVALKRIQHFYYKTDVVYGAMRKLALQQQQDSADAAAAAAAASPALDAEIVDGDEAEGATGKRGTRRPLARVVYAHGNDNQKGQAMLCTVYFRCIRDDFYGGRDALLMSRIQEQTGQLDAKMQVLYNRTIAQLGLSAFRAGLINECHQCLMDLYGTGRVKELLAQGIQQHRFQEKTPEQEAAERRRQVPFHMHINLELLESTYLISAMLLEVPAMATSQSTDLRKRVISKPLRRLMDNYERQSFTGPPENVRDHVMAAVRALATGDWRRSYQFVTALTCWNLLPQKEAVLAMLRHKLQEEGLRTYLVAYGRFYSSLSISQLCDMFELPENKVHAIVSRLIADDGLPASHDQPTGTIVVHHVEPTRLQTLAGTFSDKASLLVDLNERALAMRTGALHTDDDDGEGRRGHDGGQGGRRTRVGGRMGSGGGFGRGGRGGRGGRYGDRERGSGFMPESGFAGGVFGRGRGRRGQAAGQRDDSTYMQLGSSFSSRRQ</sequence>
<dbReference type="PANTHER" id="PTHR13937">
    <property type="entry name" value="EUKARYOTIC TRANSLATION INITATION FACTOR 3, SUBUNIT 8 EIF3S8 -RELATED"/>
    <property type="match status" value="1"/>
</dbReference>
<feature type="domain" description="PCI" evidence="6">
    <location>
        <begin position="652"/>
        <end position="825"/>
    </location>
</feature>
<evidence type="ECO:0000313" key="8">
    <source>
        <dbReference type="Proteomes" id="UP000008141"/>
    </source>
</evidence>
<keyword evidence="1 4" id="KW-0963">Cytoplasm</keyword>
<dbReference type="HAMAP" id="MF_03002">
    <property type="entry name" value="eIF3c"/>
    <property type="match status" value="1"/>
</dbReference>
<comment type="similarity">
    <text evidence="4">Belongs to the eIF-3 subunit C family.</text>
</comment>
<comment type="subunit">
    <text evidence="4">Component of the eukaryotic translation initiation factor 3 (eIF-3) complex.</text>
</comment>
<evidence type="ECO:0000256" key="4">
    <source>
        <dbReference type="HAMAP-Rule" id="MF_03002"/>
    </source>
</evidence>
<dbReference type="Pfam" id="PF26569">
    <property type="entry name" value="EIF3CL_C"/>
    <property type="match status" value="1"/>
</dbReference>
<evidence type="ECO:0000256" key="2">
    <source>
        <dbReference type="ARBA" id="ARBA00022540"/>
    </source>
</evidence>
<dbReference type="SMART" id="SM00088">
    <property type="entry name" value="PINT"/>
    <property type="match status" value="1"/>
</dbReference>
<dbReference type="FunCoup" id="E1ZQR3">
    <property type="interactions" value="1919"/>
</dbReference>
<accession>E1ZQR3</accession>
<dbReference type="InterPro" id="IPR000717">
    <property type="entry name" value="PCI_dom"/>
</dbReference>
<feature type="region of interest" description="Disordered" evidence="5">
    <location>
        <begin position="176"/>
        <end position="227"/>
    </location>
</feature>
<dbReference type="OrthoDB" id="29647at2759"/>
<feature type="region of interest" description="Disordered" evidence="5">
    <location>
        <begin position="856"/>
        <end position="954"/>
    </location>
</feature>
<dbReference type="InterPro" id="IPR058999">
    <property type="entry name" value="EIF3CL_C"/>
</dbReference>
<dbReference type="GO" id="GO:0003723">
    <property type="term" value="F:RNA binding"/>
    <property type="evidence" value="ECO:0007669"/>
    <property type="project" value="InterPro"/>
</dbReference>
<keyword evidence="3 4" id="KW-0648">Protein biosynthesis</keyword>
<feature type="compositionally biased region" description="Polar residues" evidence="5">
    <location>
        <begin position="941"/>
        <end position="954"/>
    </location>
</feature>
<protein>
    <recommendedName>
        <fullName evidence="4">Eukaryotic translation initiation factor 3 subunit C</fullName>
        <shortName evidence="4">eIF3c</shortName>
    </recommendedName>
    <alternativeName>
        <fullName evidence="4">Eukaryotic translation initiation factor 3 subunit 8</fullName>
    </alternativeName>
    <alternativeName>
        <fullName evidence="4">eIF3 p110</fullName>
    </alternativeName>
</protein>
<dbReference type="GeneID" id="17351295"/>
<reference evidence="7 8" key="1">
    <citation type="journal article" date="2010" name="Plant Cell">
        <title>The Chlorella variabilis NC64A genome reveals adaptation to photosymbiosis, coevolution with viruses, and cryptic sex.</title>
        <authorList>
            <person name="Blanc G."/>
            <person name="Duncan G."/>
            <person name="Agarkova I."/>
            <person name="Borodovsky M."/>
            <person name="Gurnon J."/>
            <person name="Kuo A."/>
            <person name="Lindquist E."/>
            <person name="Lucas S."/>
            <person name="Pangilinan J."/>
            <person name="Polle J."/>
            <person name="Salamov A."/>
            <person name="Terry A."/>
            <person name="Yamada T."/>
            <person name="Dunigan D.D."/>
            <person name="Grigoriev I.V."/>
            <person name="Claverie J.M."/>
            <person name="Van Etten J.L."/>
        </authorList>
    </citation>
    <scope>NUCLEOTIDE SEQUENCE [LARGE SCALE GENOMIC DNA]</scope>
    <source>
        <strain evidence="7 8">NC64A</strain>
    </source>
</reference>
<evidence type="ECO:0000313" key="7">
    <source>
        <dbReference type="EMBL" id="EFN51842.1"/>
    </source>
</evidence>
<dbReference type="AlphaFoldDB" id="E1ZQR3"/>
<dbReference type="Pfam" id="PF05470">
    <property type="entry name" value="eIF-3c_N"/>
    <property type="match status" value="2"/>
</dbReference>
<dbReference type="PROSITE" id="PS50250">
    <property type="entry name" value="PCI"/>
    <property type="match status" value="1"/>
</dbReference>
<evidence type="ECO:0000256" key="1">
    <source>
        <dbReference type="ARBA" id="ARBA00022490"/>
    </source>
</evidence>
<dbReference type="PANTHER" id="PTHR13937:SF0">
    <property type="entry name" value="EUKARYOTIC TRANSLATION INITIATION FACTOR 3 SUBUNIT C-RELATED"/>
    <property type="match status" value="1"/>
</dbReference>
<feature type="compositionally biased region" description="Basic and acidic residues" evidence="5">
    <location>
        <begin position="70"/>
        <end position="80"/>
    </location>
</feature>
<keyword evidence="2 4" id="KW-0396">Initiation factor</keyword>
<comment type="subcellular location">
    <subcellularLocation>
        <location evidence="4">Cytoplasm</location>
    </subcellularLocation>
</comment>
<dbReference type="SUPFAM" id="SSF46785">
    <property type="entry name" value="Winged helix' DNA-binding domain"/>
    <property type="match status" value="1"/>
</dbReference>
<comment type="function">
    <text evidence="4">Component of the eukaryotic translation initiation factor 3 (eIF-3) complex, which is involved in protein synthesis of a specialized repertoire of mRNAs and, together with other initiation factors, stimulates binding of mRNA and methionyl-tRNAi to the 40S ribosome. The eIF-3 complex specifically targets and initiates translation of a subset of mRNAs involved in cell proliferation.</text>
</comment>
<dbReference type="GO" id="GO:0003743">
    <property type="term" value="F:translation initiation factor activity"/>
    <property type="evidence" value="ECO:0007669"/>
    <property type="project" value="UniProtKB-UniRule"/>
</dbReference>
<dbReference type="InterPro" id="IPR036390">
    <property type="entry name" value="WH_DNA-bd_sf"/>
</dbReference>
<dbReference type="eggNOG" id="KOG1076">
    <property type="taxonomic scope" value="Eukaryota"/>
</dbReference>
<dbReference type="GO" id="GO:0033290">
    <property type="term" value="C:eukaryotic 48S preinitiation complex"/>
    <property type="evidence" value="ECO:0007669"/>
    <property type="project" value="UniProtKB-UniRule"/>
</dbReference>
<dbReference type="InterPro" id="IPR008905">
    <property type="entry name" value="EIF3C_N_dom"/>
</dbReference>
<dbReference type="GO" id="GO:0005852">
    <property type="term" value="C:eukaryotic translation initiation factor 3 complex"/>
    <property type="evidence" value="ECO:0007669"/>
    <property type="project" value="UniProtKB-UniRule"/>
</dbReference>
<proteinExistence type="inferred from homology"/>
<dbReference type="STRING" id="554065.E1ZQR3"/>
<dbReference type="RefSeq" id="XP_005843944.1">
    <property type="nucleotide sequence ID" value="XM_005843882.1"/>
</dbReference>
<feature type="compositionally biased region" description="Basic and acidic residues" evidence="5">
    <location>
        <begin position="200"/>
        <end position="213"/>
    </location>
</feature>